<accession>A0A1X2ZZP2</accession>
<proteinExistence type="predicted"/>
<evidence type="ECO:0000313" key="1">
    <source>
        <dbReference type="EMBL" id="OSG99864.1"/>
    </source>
</evidence>
<dbReference type="AlphaFoldDB" id="A0A1X2ZZP2"/>
<reference evidence="1 2" key="1">
    <citation type="journal article" date="2016" name="Sci. Rep.">
        <title>Evaluation of genetic diversity among strains of the human gut commensal Bifidobacterium adolescentis.</title>
        <authorList>
            <person name="Duranti S."/>
            <person name="Milani C."/>
            <person name="Lugli G.A."/>
            <person name="Mancabelli L."/>
            <person name="Turroni F."/>
            <person name="Ferrario C."/>
            <person name="Mangifesta M."/>
            <person name="Viappiani A."/>
            <person name="Sanchez B."/>
            <person name="Margolles A."/>
            <person name="van Sinderen D."/>
            <person name="Ventura M."/>
        </authorList>
    </citation>
    <scope>NUCLEOTIDE SEQUENCE [LARGE SCALE GENOMIC DNA]</scope>
    <source>
        <strain evidence="1 2">AL46-7</strain>
    </source>
</reference>
<dbReference type="EMBL" id="LNKI01000005">
    <property type="protein sequence ID" value="OSG99864.1"/>
    <property type="molecule type" value="Genomic_DNA"/>
</dbReference>
<dbReference type="Proteomes" id="UP000193208">
    <property type="component" value="Unassembled WGS sequence"/>
</dbReference>
<gene>
    <name evidence="1" type="ORF">AL0467_1867</name>
</gene>
<sequence>MSVSKFLIGVLSCGNRRHGEVVRSFSAGLQPLAVGCLELQQRSVEDPHHVSHSGTSINRSYIFKYKGRWRRWGAAEVGLRVGRKCIRL</sequence>
<protein>
    <submittedName>
        <fullName evidence="1">TetR family transcriptional regulator</fullName>
    </submittedName>
</protein>
<name>A0A1X2ZZP2_BIFAD</name>
<organism evidence="1 2">
    <name type="scientific">Bifidobacterium adolescentis</name>
    <dbReference type="NCBI Taxonomy" id="1680"/>
    <lineage>
        <taxon>Bacteria</taxon>
        <taxon>Bacillati</taxon>
        <taxon>Actinomycetota</taxon>
        <taxon>Actinomycetes</taxon>
        <taxon>Bifidobacteriales</taxon>
        <taxon>Bifidobacteriaceae</taxon>
        <taxon>Bifidobacterium</taxon>
    </lineage>
</organism>
<comment type="caution">
    <text evidence="1">The sequence shown here is derived from an EMBL/GenBank/DDBJ whole genome shotgun (WGS) entry which is preliminary data.</text>
</comment>
<evidence type="ECO:0000313" key="2">
    <source>
        <dbReference type="Proteomes" id="UP000193208"/>
    </source>
</evidence>